<dbReference type="GO" id="GO:0016020">
    <property type="term" value="C:membrane"/>
    <property type="evidence" value="ECO:0007669"/>
    <property type="project" value="GOC"/>
</dbReference>
<dbReference type="PANTHER" id="PTHR42735">
    <property type="match status" value="1"/>
</dbReference>
<dbReference type="InterPro" id="IPR015421">
    <property type="entry name" value="PyrdxlP-dep_Trfase_major"/>
</dbReference>
<evidence type="ECO:0000313" key="6">
    <source>
        <dbReference type="Proteomes" id="UP000676336"/>
    </source>
</evidence>
<dbReference type="PANTHER" id="PTHR42735:SF6">
    <property type="entry name" value="SPHINGOSINE-1-PHOSPHATE LYASE 1"/>
    <property type="match status" value="1"/>
</dbReference>
<sequence>MEAETVRCVATMFHGDTDVCGTMTSGGTESILMACKTYRDLAIAK</sequence>
<dbReference type="GO" id="GO:0005783">
    <property type="term" value="C:endoplasmic reticulum"/>
    <property type="evidence" value="ECO:0007669"/>
    <property type="project" value="TreeGrafter"/>
</dbReference>
<evidence type="ECO:0000313" key="5">
    <source>
        <dbReference type="EMBL" id="CAF5018287.1"/>
    </source>
</evidence>
<gene>
    <name evidence="4" type="ORF">SMN809_LOCUS57211</name>
    <name evidence="5" type="ORF">SMN809_LOCUS57524</name>
</gene>
<reference evidence="4" key="1">
    <citation type="submission" date="2021-02" db="EMBL/GenBank/DDBJ databases">
        <authorList>
            <person name="Nowell W R."/>
        </authorList>
    </citation>
    <scope>NUCLEOTIDE SEQUENCE</scope>
</reference>
<dbReference type="AlphaFoldDB" id="A0A8S3DWH2"/>
<evidence type="ECO:0000256" key="3">
    <source>
        <dbReference type="ARBA" id="ARBA00023239"/>
    </source>
</evidence>
<dbReference type="EMBL" id="CAJOBI010208290">
    <property type="protein sequence ID" value="CAF5011387.1"/>
    <property type="molecule type" value="Genomic_DNA"/>
</dbReference>
<evidence type="ECO:0000256" key="1">
    <source>
        <dbReference type="ARBA" id="ARBA00001933"/>
    </source>
</evidence>
<evidence type="ECO:0000313" key="4">
    <source>
        <dbReference type="EMBL" id="CAF5011387.1"/>
    </source>
</evidence>
<name>A0A8S3DWH2_9BILA</name>
<dbReference type="SUPFAM" id="SSF53383">
    <property type="entry name" value="PLP-dependent transferases"/>
    <property type="match status" value="1"/>
</dbReference>
<accession>A0A8S3DWH2</accession>
<dbReference type="EMBL" id="CAJOBI010211147">
    <property type="protein sequence ID" value="CAF5018287.1"/>
    <property type="molecule type" value="Genomic_DNA"/>
</dbReference>
<protein>
    <submittedName>
        <fullName evidence="4">Uncharacterized protein</fullName>
    </submittedName>
</protein>
<comment type="caution">
    <text evidence="4">The sequence shown here is derived from an EMBL/GenBank/DDBJ whole genome shotgun (WGS) entry which is preliminary data.</text>
</comment>
<keyword evidence="2" id="KW-0663">Pyridoxal phosphate</keyword>
<dbReference type="GO" id="GO:0030149">
    <property type="term" value="P:sphingolipid catabolic process"/>
    <property type="evidence" value="ECO:0007669"/>
    <property type="project" value="TreeGrafter"/>
</dbReference>
<dbReference type="InterPro" id="IPR015424">
    <property type="entry name" value="PyrdxlP-dep_Trfase"/>
</dbReference>
<feature type="non-terminal residue" evidence="4">
    <location>
        <position position="1"/>
    </location>
</feature>
<dbReference type="Proteomes" id="UP000676336">
    <property type="component" value="Unassembled WGS sequence"/>
</dbReference>
<keyword evidence="3" id="KW-0456">Lyase</keyword>
<comment type="cofactor">
    <cofactor evidence="1">
        <name>pyridoxal 5'-phosphate</name>
        <dbReference type="ChEBI" id="CHEBI:597326"/>
    </cofactor>
</comment>
<evidence type="ECO:0000256" key="2">
    <source>
        <dbReference type="ARBA" id="ARBA00022898"/>
    </source>
</evidence>
<organism evidence="4 6">
    <name type="scientific">Rotaria magnacalcarata</name>
    <dbReference type="NCBI Taxonomy" id="392030"/>
    <lineage>
        <taxon>Eukaryota</taxon>
        <taxon>Metazoa</taxon>
        <taxon>Spiralia</taxon>
        <taxon>Gnathifera</taxon>
        <taxon>Rotifera</taxon>
        <taxon>Eurotatoria</taxon>
        <taxon>Bdelloidea</taxon>
        <taxon>Philodinida</taxon>
        <taxon>Philodinidae</taxon>
        <taxon>Rotaria</taxon>
    </lineage>
</organism>
<dbReference type="GO" id="GO:0008117">
    <property type="term" value="F:sphinganine-1-phosphate aldolase activity"/>
    <property type="evidence" value="ECO:0007669"/>
    <property type="project" value="TreeGrafter"/>
</dbReference>
<dbReference type="InterPro" id="IPR050477">
    <property type="entry name" value="GrpII_AminoAcid_Decarb"/>
</dbReference>
<dbReference type="Gene3D" id="3.40.640.10">
    <property type="entry name" value="Type I PLP-dependent aspartate aminotransferase-like (Major domain)"/>
    <property type="match status" value="1"/>
</dbReference>
<proteinExistence type="predicted"/>